<feature type="chain" id="PRO_5030520872" evidence="2">
    <location>
        <begin position="33"/>
        <end position="164"/>
    </location>
</feature>
<feature type="signal peptide" evidence="2">
    <location>
        <begin position="1"/>
        <end position="32"/>
    </location>
</feature>
<evidence type="ECO:0000313" key="4">
    <source>
        <dbReference type="Proteomes" id="UP000297938"/>
    </source>
</evidence>
<dbReference type="NCBIfam" id="TIGR03927">
    <property type="entry name" value="T7SS_EssA_Firm"/>
    <property type="match status" value="1"/>
</dbReference>
<name>A0A7Z8G623_CARDV</name>
<proteinExistence type="predicted"/>
<gene>
    <name evidence="3" type="primary">essA</name>
    <name evidence="3" type="ORF">CKN69_01060</name>
</gene>
<dbReference type="EMBL" id="NRPP01000003">
    <property type="protein sequence ID" value="TFJ29447.1"/>
    <property type="molecule type" value="Genomic_DNA"/>
</dbReference>
<reference evidence="3 4" key="1">
    <citation type="journal article" date="2018" name="Int. J. Food Microbiol.">
        <title>Growth of Carnobacterium spp. isolated from chilled vacuum-packaged meat under relevant acidic conditions.</title>
        <authorList>
            <person name="Zhang P."/>
            <person name="Badoni M."/>
            <person name="Ganzle M."/>
            <person name="Yang X."/>
        </authorList>
    </citation>
    <scope>NUCLEOTIDE SEQUENCE [LARGE SCALE GENOMIC DNA]</scope>
    <source>
        <strain evidence="3 4">B2</strain>
    </source>
</reference>
<organism evidence="3 4">
    <name type="scientific">Carnobacterium divergens</name>
    <name type="common">Lactobacillus divergens</name>
    <dbReference type="NCBI Taxonomy" id="2748"/>
    <lineage>
        <taxon>Bacteria</taxon>
        <taxon>Bacillati</taxon>
        <taxon>Bacillota</taxon>
        <taxon>Bacilli</taxon>
        <taxon>Lactobacillales</taxon>
        <taxon>Carnobacteriaceae</taxon>
        <taxon>Carnobacterium</taxon>
    </lineage>
</organism>
<evidence type="ECO:0000256" key="2">
    <source>
        <dbReference type="SAM" id="SignalP"/>
    </source>
</evidence>
<protein>
    <submittedName>
        <fullName evidence="3">Type VII secretion protein EssA</fullName>
    </submittedName>
</protein>
<accession>A0A7Z8G623</accession>
<evidence type="ECO:0000313" key="3">
    <source>
        <dbReference type="EMBL" id="TFJ29447.1"/>
    </source>
</evidence>
<keyword evidence="1" id="KW-0812">Transmembrane</keyword>
<dbReference type="RefSeq" id="WP_135025538.1">
    <property type="nucleotide sequence ID" value="NZ_CBCPJW010000002.1"/>
</dbReference>
<feature type="transmembrane region" description="Helical" evidence="1">
    <location>
        <begin position="133"/>
        <end position="153"/>
    </location>
</feature>
<comment type="caution">
    <text evidence="3">The sequence shown here is derived from an EMBL/GenBank/DDBJ whole genome shotgun (WGS) entry which is preliminary data.</text>
</comment>
<keyword evidence="2" id="KW-0732">Signal</keyword>
<sequence>MQSRQIINFKTILKGMMFLALFMFLQSVPSYAAAGDLKINNQVIYEKNAESQKNATTFTINQLFMTDMSNKDQQLNKEQTEIIASAQKELFLKETPKEPTIEQHVTPILFSKDYTLNNHLDSDELKLGKENHVVVILGGIVGGCVVLGLGILLGRSFPSWVKKG</sequence>
<dbReference type="Proteomes" id="UP000297938">
    <property type="component" value="Unassembled WGS sequence"/>
</dbReference>
<evidence type="ECO:0000256" key="1">
    <source>
        <dbReference type="SAM" id="Phobius"/>
    </source>
</evidence>
<keyword evidence="1" id="KW-1133">Transmembrane helix</keyword>
<keyword evidence="1" id="KW-0472">Membrane</keyword>
<dbReference type="InterPro" id="IPR018920">
    <property type="entry name" value="EssA/YueC"/>
</dbReference>
<dbReference type="AlphaFoldDB" id="A0A7Z8G623"/>